<dbReference type="InterPro" id="IPR038109">
    <property type="entry name" value="DNA_bind_recomb_sf"/>
</dbReference>
<dbReference type="Pfam" id="PF07508">
    <property type="entry name" value="Recombinase"/>
    <property type="match status" value="1"/>
</dbReference>
<comment type="caution">
    <text evidence="2">The sequence shown here is derived from an EMBL/GenBank/DDBJ whole genome shotgun (WGS) entry which is preliminary data.</text>
</comment>
<feature type="domain" description="Recombinase" evidence="1">
    <location>
        <begin position="22"/>
        <end position="74"/>
    </location>
</feature>
<dbReference type="Gene3D" id="3.90.1750.20">
    <property type="entry name" value="Putative Large Serine Recombinase, Chain B, Domain 2"/>
    <property type="match status" value="1"/>
</dbReference>
<dbReference type="InterPro" id="IPR011109">
    <property type="entry name" value="DNA_bind_recombinase_dom"/>
</dbReference>
<gene>
    <name evidence="2" type="ORF">ACFOHJ_01110</name>
</gene>
<protein>
    <submittedName>
        <fullName evidence="2">Recombinase family protein</fullName>
    </submittedName>
</protein>
<organism evidence="2 3">
    <name type="scientific">Aquamicrobium soli</name>
    <dbReference type="NCBI Taxonomy" id="1811518"/>
    <lineage>
        <taxon>Bacteria</taxon>
        <taxon>Pseudomonadati</taxon>
        <taxon>Pseudomonadota</taxon>
        <taxon>Alphaproteobacteria</taxon>
        <taxon>Hyphomicrobiales</taxon>
        <taxon>Phyllobacteriaceae</taxon>
        <taxon>Aquamicrobium</taxon>
    </lineage>
</organism>
<name>A0ABV7K8X6_9HYPH</name>
<accession>A0ABV7K8X6</accession>
<dbReference type="RefSeq" id="WP_378217623.1">
    <property type="nucleotide sequence ID" value="NZ_JBHRTK010000001.1"/>
</dbReference>
<reference evidence="3" key="1">
    <citation type="journal article" date="2019" name="Int. J. Syst. Evol. Microbiol.">
        <title>The Global Catalogue of Microorganisms (GCM) 10K type strain sequencing project: providing services to taxonomists for standard genome sequencing and annotation.</title>
        <authorList>
            <consortium name="The Broad Institute Genomics Platform"/>
            <consortium name="The Broad Institute Genome Sequencing Center for Infectious Disease"/>
            <person name="Wu L."/>
            <person name="Ma J."/>
        </authorList>
    </citation>
    <scope>NUCLEOTIDE SEQUENCE [LARGE SCALE GENOMIC DNA]</scope>
    <source>
        <strain evidence="3">KCTC 52165</strain>
    </source>
</reference>
<dbReference type="Proteomes" id="UP001595583">
    <property type="component" value="Unassembled WGS sequence"/>
</dbReference>
<evidence type="ECO:0000259" key="1">
    <source>
        <dbReference type="Pfam" id="PF07508"/>
    </source>
</evidence>
<keyword evidence="3" id="KW-1185">Reference proteome</keyword>
<evidence type="ECO:0000313" key="2">
    <source>
        <dbReference type="EMBL" id="MFC3204803.1"/>
    </source>
</evidence>
<evidence type="ECO:0000313" key="3">
    <source>
        <dbReference type="Proteomes" id="UP001595583"/>
    </source>
</evidence>
<dbReference type="EMBL" id="JBHRTK010000001">
    <property type="protein sequence ID" value="MFC3204803.1"/>
    <property type="molecule type" value="Genomic_DNA"/>
</dbReference>
<proteinExistence type="predicted"/>
<sequence length="95" mass="10445">MAIASSTSSTPMAIRGERAIVEEQAEIVRRIFRGYAGGRSPKEIAFRSDREGIPATTSIAALREEQAMAEWRNNLVQTTSTFLVRDAADSDTAKR</sequence>